<evidence type="ECO:0000256" key="3">
    <source>
        <dbReference type="ARBA" id="ARBA00022692"/>
    </source>
</evidence>
<accession>A0ABS0CKT1</accession>
<feature type="transmembrane region" description="Helical" evidence="7">
    <location>
        <begin position="783"/>
        <end position="804"/>
    </location>
</feature>
<comment type="caution">
    <text evidence="9">The sequence shown here is derived from an EMBL/GenBank/DDBJ whole genome shotgun (WGS) entry which is preliminary data.</text>
</comment>
<dbReference type="RefSeq" id="WP_195128589.1">
    <property type="nucleotide sequence ID" value="NZ_JADLQX010000004.1"/>
</dbReference>
<dbReference type="Proteomes" id="UP000702209">
    <property type="component" value="Unassembled WGS sequence"/>
</dbReference>
<evidence type="ECO:0000256" key="7">
    <source>
        <dbReference type="SAM" id="Phobius"/>
    </source>
</evidence>
<reference evidence="9 10" key="1">
    <citation type="submission" date="2020-10" db="EMBL/GenBank/DDBJ databases">
        <title>Identification of Nocardia species via Next-generation sequencing and recognition of intraspecies genetic diversity.</title>
        <authorList>
            <person name="Li P."/>
            <person name="Li P."/>
            <person name="Lu B."/>
        </authorList>
    </citation>
    <scope>NUCLEOTIDE SEQUENCE [LARGE SCALE GENOMIC DNA]</scope>
    <source>
        <strain evidence="9 10">BJ06-0157</strain>
    </source>
</reference>
<keyword evidence="3 7" id="KW-0812">Transmembrane</keyword>
<keyword evidence="5 7" id="KW-0472">Membrane</keyword>
<evidence type="ECO:0000313" key="9">
    <source>
        <dbReference type="EMBL" id="MBF6297214.1"/>
    </source>
</evidence>
<keyword evidence="4 7" id="KW-1133">Transmembrane helix</keyword>
<dbReference type="PANTHER" id="PTHR30572:SF4">
    <property type="entry name" value="ABC TRANSPORTER PERMEASE YTRF"/>
    <property type="match status" value="1"/>
</dbReference>
<protein>
    <submittedName>
        <fullName evidence="9">ABC transporter permease</fullName>
    </submittedName>
</protein>
<feature type="transmembrane region" description="Helical" evidence="7">
    <location>
        <begin position="326"/>
        <end position="351"/>
    </location>
</feature>
<sequence length="824" mass="86375">MTNLMAVKVLRDLRANWSRLALMVVAITVSLMVFGGVLAGWATTGRETGAAYMSTEPASATILFDEGVDRAQMDAYVRQARTQPGVMEAVGRTQFDSEVLVNDQYREMPMQIFVAAPDDPMRMAKFFPQQGAWPPAPDEIYLGSDSLNMLGVAVGDTMTLTVPTGEHRADGSEAAGGATVRLRVTDTVYDPSLSPSPQEQRGRGYVSSAVLPDKPMLFDQLKIVVADPGQTEPSRDRTAIIAVASKVATALRDQGVAIREVQVPPPYAHPHQWQADSLLLSLLAGGAAALMLSAILVANMLNNLFTQQIPQIGIMKAIGAGTGRIARAYLVMILLVAAVATIIALPISAWVGRLLVSSLLGIEAASLAAPAWTYLVIIAAGLGLPTLISLIPLVKASRITVRAAIDHHGGTARTSAAAGLMTRLGRIRRLDRGLIMALRNTIRRPARFALSVGLLAAAGIVFVAGMSSSAGVDAVTEEQQAQRKWDVEIQLDEGYSMDRLRNLLQPVPGITKLEGLGGAQTGVAGPGAVPLTKTYPDQGHGSVAVRVVPADATLLTIPTKMLEGRWLQPGETGGVVLNQITRKNTLPDVGAGDTIQLSVGGKFTSWQVVGVAEETGHGSGVYTTPEGFATALGKPQQVNLLRIATDRHDEDTRGAVARAAGEALSNAGIAVKASQSVSAANKSTAGHMGPLVTIIMAIAIAMGIVGTIGLASTMSANILDRIREFGVMHAIGAQPRTVRRIVVAEGIFLALASCLVAALPALGLTALLGNGLGTLFFSAPLPFRISLPAVLIWTLLAILGAALATEAAASRASRVTVREALAYL</sequence>
<keyword evidence="2" id="KW-1003">Cell membrane</keyword>
<evidence type="ECO:0000313" key="10">
    <source>
        <dbReference type="Proteomes" id="UP000702209"/>
    </source>
</evidence>
<evidence type="ECO:0000256" key="6">
    <source>
        <dbReference type="ARBA" id="ARBA00038076"/>
    </source>
</evidence>
<evidence type="ECO:0000256" key="5">
    <source>
        <dbReference type="ARBA" id="ARBA00023136"/>
    </source>
</evidence>
<feature type="transmembrane region" description="Helical" evidence="7">
    <location>
        <begin position="278"/>
        <end position="305"/>
    </location>
</feature>
<organism evidence="9 10">
    <name type="scientific">Nocardia amamiensis</name>
    <dbReference type="NCBI Taxonomy" id="404578"/>
    <lineage>
        <taxon>Bacteria</taxon>
        <taxon>Bacillati</taxon>
        <taxon>Actinomycetota</taxon>
        <taxon>Actinomycetes</taxon>
        <taxon>Mycobacteriales</taxon>
        <taxon>Nocardiaceae</taxon>
        <taxon>Nocardia</taxon>
    </lineage>
</organism>
<comment type="similarity">
    <text evidence="6">Belongs to the ABC-4 integral membrane protein family.</text>
</comment>
<feature type="transmembrane region" description="Helical" evidence="7">
    <location>
        <begin position="740"/>
        <end position="763"/>
    </location>
</feature>
<comment type="subcellular location">
    <subcellularLocation>
        <location evidence="1">Cell membrane</location>
        <topology evidence="1">Multi-pass membrane protein</topology>
    </subcellularLocation>
</comment>
<feature type="domain" description="ABC3 transporter permease C-terminal" evidence="8">
    <location>
        <begin position="287"/>
        <end position="400"/>
    </location>
</feature>
<name>A0ABS0CKT1_9NOCA</name>
<dbReference type="PANTHER" id="PTHR30572">
    <property type="entry name" value="MEMBRANE COMPONENT OF TRANSPORTER-RELATED"/>
    <property type="match status" value="1"/>
</dbReference>
<evidence type="ECO:0000256" key="1">
    <source>
        <dbReference type="ARBA" id="ARBA00004651"/>
    </source>
</evidence>
<feature type="domain" description="ABC3 transporter permease C-terminal" evidence="8">
    <location>
        <begin position="697"/>
        <end position="811"/>
    </location>
</feature>
<feature type="transmembrane region" description="Helical" evidence="7">
    <location>
        <begin position="691"/>
        <end position="719"/>
    </location>
</feature>
<feature type="transmembrane region" description="Helical" evidence="7">
    <location>
        <begin position="448"/>
        <end position="466"/>
    </location>
</feature>
<dbReference type="InterPro" id="IPR050250">
    <property type="entry name" value="Macrolide_Exporter_MacB"/>
</dbReference>
<evidence type="ECO:0000256" key="2">
    <source>
        <dbReference type="ARBA" id="ARBA00022475"/>
    </source>
</evidence>
<dbReference type="InterPro" id="IPR003838">
    <property type="entry name" value="ABC3_permease_C"/>
</dbReference>
<feature type="transmembrane region" description="Helical" evidence="7">
    <location>
        <begin position="20"/>
        <end position="42"/>
    </location>
</feature>
<evidence type="ECO:0000256" key="4">
    <source>
        <dbReference type="ARBA" id="ARBA00022989"/>
    </source>
</evidence>
<dbReference type="Pfam" id="PF02687">
    <property type="entry name" value="FtsX"/>
    <property type="match status" value="2"/>
</dbReference>
<dbReference type="EMBL" id="JADLQX010000004">
    <property type="protein sequence ID" value="MBF6297214.1"/>
    <property type="molecule type" value="Genomic_DNA"/>
</dbReference>
<feature type="transmembrane region" description="Helical" evidence="7">
    <location>
        <begin position="371"/>
        <end position="394"/>
    </location>
</feature>
<proteinExistence type="inferred from homology"/>
<evidence type="ECO:0000259" key="8">
    <source>
        <dbReference type="Pfam" id="PF02687"/>
    </source>
</evidence>
<keyword evidence="10" id="KW-1185">Reference proteome</keyword>
<gene>
    <name evidence="9" type="ORF">IU459_06610</name>
</gene>